<name>A0A4E0RGZ8_FASHE</name>
<feature type="compositionally biased region" description="Basic and acidic residues" evidence="1">
    <location>
        <begin position="43"/>
        <end position="52"/>
    </location>
</feature>
<evidence type="ECO:0000256" key="1">
    <source>
        <dbReference type="SAM" id="MobiDB-lite"/>
    </source>
</evidence>
<feature type="region of interest" description="Disordered" evidence="1">
    <location>
        <begin position="43"/>
        <end position="103"/>
    </location>
</feature>
<reference evidence="2" key="1">
    <citation type="submission" date="2019-03" db="EMBL/GenBank/DDBJ databases">
        <title>Improved annotation for the trematode Fasciola hepatica.</title>
        <authorList>
            <person name="Choi Y.-J."/>
            <person name="Martin J."/>
            <person name="Mitreva M."/>
        </authorList>
    </citation>
    <scope>NUCLEOTIDE SEQUENCE [LARGE SCALE GENOMIC DNA]</scope>
</reference>
<feature type="compositionally biased region" description="Basic and acidic residues" evidence="1">
    <location>
        <begin position="162"/>
        <end position="186"/>
    </location>
</feature>
<organism evidence="2 3">
    <name type="scientific">Fasciola hepatica</name>
    <name type="common">Liver fluke</name>
    <dbReference type="NCBI Taxonomy" id="6192"/>
    <lineage>
        <taxon>Eukaryota</taxon>
        <taxon>Metazoa</taxon>
        <taxon>Spiralia</taxon>
        <taxon>Lophotrochozoa</taxon>
        <taxon>Platyhelminthes</taxon>
        <taxon>Trematoda</taxon>
        <taxon>Digenea</taxon>
        <taxon>Plagiorchiida</taxon>
        <taxon>Echinostomata</taxon>
        <taxon>Echinostomatoidea</taxon>
        <taxon>Fasciolidae</taxon>
        <taxon>Fasciola</taxon>
    </lineage>
</organism>
<proteinExistence type="predicted"/>
<accession>A0A4E0RGZ8</accession>
<dbReference type="AlphaFoldDB" id="A0A4E0RGZ8"/>
<evidence type="ECO:0000313" key="2">
    <source>
        <dbReference type="EMBL" id="THD20387.1"/>
    </source>
</evidence>
<feature type="compositionally biased region" description="Polar residues" evidence="1">
    <location>
        <begin position="187"/>
        <end position="196"/>
    </location>
</feature>
<dbReference type="EMBL" id="JXXN02004713">
    <property type="protein sequence ID" value="THD20387.1"/>
    <property type="molecule type" value="Genomic_DNA"/>
</dbReference>
<sequence>MEHVITISSAKLTSRAPEMSLIIDSEIRSKLPPKKDLTDEAIVKDSAPKQEITESECTDTENKRIAIESSDSEYANPFVSSGKQEEMSAPSAKSPIVDGPKNDVDQKEYQTVEAQTRIPSHTLILDASSDHHRNTPYQMGHVSAKSPSENPVKMEPVTSSDHSSKESSNRVQLHEHTQKKEEDESNSKNPSTSVPTVTLSISSAPVEEDKKALFHISGWQWSVNDQNENTKITQPKTLVFGAGPISSLAAPISNLLELIRNHENSIWKQTKKLVLTKYVYDGPGYPSLHGVNCVLQRLWTDAEFFAFPTPPQERLKEKLEDIEELQTHLVDLYSNPKLIGELRTIIGQYKGSSRLGLDSITSRIETCCQWLRAKSKEVRKEYAEMYKLIREDANAYKRFLIERQSLVYGALDEFLGTLDEPEIFIKAIRESEAESSSADYQTLKERENWKLPRFRLRNAYSMYIDNTTRTLVRKRHAMVAWKGPRAYTN</sequence>
<gene>
    <name evidence="2" type="ORF">D915_008982</name>
</gene>
<protein>
    <submittedName>
        <fullName evidence="2">Uncharacterized protein</fullName>
    </submittedName>
</protein>
<comment type="caution">
    <text evidence="2">The sequence shown here is derived from an EMBL/GenBank/DDBJ whole genome shotgun (WGS) entry which is preliminary data.</text>
</comment>
<keyword evidence="3" id="KW-1185">Reference proteome</keyword>
<feature type="region of interest" description="Disordered" evidence="1">
    <location>
        <begin position="130"/>
        <end position="196"/>
    </location>
</feature>
<dbReference type="Proteomes" id="UP000230066">
    <property type="component" value="Unassembled WGS sequence"/>
</dbReference>
<evidence type="ECO:0000313" key="3">
    <source>
        <dbReference type="Proteomes" id="UP000230066"/>
    </source>
</evidence>